<proteinExistence type="predicted"/>
<keyword evidence="1" id="KW-0732">Signal</keyword>
<evidence type="ECO:0000313" key="2">
    <source>
        <dbReference type="EMBL" id="MDY0410590.1"/>
    </source>
</evidence>
<accession>A0ABU5CYP5</accession>
<dbReference type="RefSeq" id="WP_320381476.1">
    <property type="nucleotide sequence ID" value="NZ_JAWDIQ010000003.1"/>
</dbReference>
<organism evidence="2 3">
    <name type="scientific">Paracerasibacillus soli</name>
    <dbReference type="NCBI Taxonomy" id="480284"/>
    <lineage>
        <taxon>Bacteria</taxon>
        <taxon>Bacillati</taxon>
        <taxon>Bacillota</taxon>
        <taxon>Bacilli</taxon>
        <taxon>Bacillales</taxon>
        <taxon>Bacillaceae</taxon>
        <taxon>Paracerasibacillus</taxon>
    </lineage>
</organism>
<evidence type="ECO:0000313" key="3">
    <source>
        <dbReference type="Proteomes" id="UP001275315"/>
    </source>
</evidence>
<dbReference type="Proteomes" id="UP001275315">
    <property type="component" value="Unassembled WGS sequence"/>
</dbReference>
<gene>
    <name evidence="2" type="ORF">RWD45_21185</name>
</gene>
<feature type="signal peptide" evidence="1">
    <location>
        <begin position="1"/>
        <end position="21"/>
    </location>
</feature>
<name>A0ABU5CYP5_9BACI</name>
<dbReference type="EMBL" id="JAWDIQ010000003">
    <property type="protein sequence ID" value="MDY0410590.1"/>
    <property type="molecule type" value="Genomic_DNA"/>
</dbReference>
<protein>
    <submittedName>
        <fullName evidence="2">Uncharacterized protein</fullName>
    </submittedName>
</protein>
<keyword evidence="3" id="KW-1185">Reference proteome</keyword>
<comment type="caution">
    <text evidence="2">The sequence shown here is derived from an EMBL/GenBank/DDBJ whole genome shotgun (WGS) entry which is preliminary data.</text>
</comment>
<feature type="chain" id="PRO_5045568333" evidence="1">
    <location>
        <begin position="22"/>
        <end position="48"/>
    </location>
</feature>
<evidence type="ECO:0000256" key="1">
    <source>
        <dbReference type="SAM" id="SignalP"/>
    </source>
</evidence>
<reference evidence="2 3" key="1">
    <citation type="submission" date="2023-10" db="EMBL/GenBank/DDBJ databases">
        <title>Virgibacillus soli CC-YMP-6 genome.</title>
        <authorList>
            <person name="Miliotis G."/>
            <person name="Sengupta P."/>
            <person name="Hameed A."/>
            <person name="Chuvochina M."/>
            <person name="Mcdonagh F."/>
            <person name="Simpson A.C."/>
            <person name="Singh N.K."/>
            <person name="Rekha P.D."/>
            <person name="Raman K."/>
            <person name="Hugenholtz P."/>
            <person name="Venkateswaran K."/>
        </authorList>
    </citation>
    <scope>NUCLEOTIDE SEQUENCE [LARGE SCALE GENOMIC DNA]</scope>
    <source>
        <strain evidence="2 3">CC-YMP-6</strain>
    </source>
</reference>
<sequence length="48" mass="4867">MKKLIATIACSGLLIAGFLFAQNSAVVDSAAFEVEPGILSVDGPESNA</sequence>